<comment type="caution">
    <text evidence="4">The sequence shown here is derived from an EMBL/GenBank/DDBJ whole genome shotgun (WGS) entry which is preliminary data.</text>
</comment>
<comment type="similarity">
    <text evidence="1">Belongs to the DinB family.</text>
</comment>
<dbReference type="GO" id="GO:0046872">
    <property type="term" value="F:metal ion binding"/>
    <property type="evidence" value="ECO:0007669"/>
    <property type="project" value="UniProtKB-KW"/>
</dbReference>
<dbReference type="PANTHER" id="PTHR37302:SF1">
    <property type="entry name" value="PROTEIN DINB"/>
    <property type="match status" value="1"/>
</dbReference>
<gene>
    <name evidence="4" type="ORF">HK439_17450</name>
</gene>
<dbReference type="Pfam" id="PF05163">
    <property type="entry name" value="DinB"/>
    <property type="match status" value="1"/>
</dbReference>
<dbReference type="Proteomes" id="UP000598467">
    <property type="component" value="Unassembled WGS sequence"/>
</dbReference>
<proteinExistence type="inferred from homology"/>
<evidence type="ECO:0000256" key="3">
    <source>
        <dbReference type="PIRSR" id="PIRSR607837-1"/>
    </source>
</evidence>
<evidence type="ECO:0000256" key="2">
    <source>
        <dbReference type="ARBA" id="ARBA00022723"/>
    </source>
</evidence>
<evidence type="ECO:0000313" key="4">
    <source>
        <dbReference type="EMBL" id="MBD1548056.1"/>
    </source>
</evidence>
<feature type="binding site" evidence="3">
    <location>
        <position position="139"/>
    </location>
    <ligand>
        <name>a divalent metal cation</name>
        <dbReference type="ChEBI" id="CHEBI:60240"/>
    </ligand>
</feature>
<name>A0A926P150_9HYPH</name>
<sequence length="167" mass="19015">MIDPKPYRKFAAYNAAMTARLYDTCAQMSDEDRKADRGAFFKSVHSTLNHLLFADRVWMSRFTGKAYEFGAMGVDLYDDFSELKNAHLEMAGDIEAWAETLTPEWLLGDLRWTNIAGTVTSEQPKWLLVSHLFNHQTHHRGQITTLLTQAGLDIGVTDLPFIPEFQS</sequence>
<dbReference type="InterPro" id="IPR034660">
    <property type="entry name" value="DinB/YfiT-like"/>
</dbReference>
<feature type="binding site" evidence="3">
    <location>
        <position position="135"/>
    </location>
    <ligand>
        <name>a divalent metal cation</name>
        <dbReference type="ChEBI" id="CHEBI:60240"/>
    </ligand>
</feature>
<dbReference type="RefSeq" id="WP_190292791.1">
    <property type="nucleotide sequence ID" value="NZ_JABFCZ010000019.1"/>
</dbReference>
<evidence type="ECO:0000256" key="1">
    <source>
        <dbReference type="ARBA" id="ARBA00008635"/>
    </source>
</evidence>
<dbReference type="EMBL" id="JABFCZ010000019">
    <property type="protein sequence ID" value="MBD1548056.1"/>
    <property type="molecule type" value="Genomic_DNA"/>
</dbReference>
<dbReference type="SUPFAM" id="SSF109854">
    <property type="entry name" value="DinB/YfiT-like putative metalloenzymes"/>
    <property type="match status" value="1"/>
</dbReference>
<dbReference type="AlphaFoldDB" id="A0A926P150"/>
<keyword evidence="2 3" id="KW-0479">Metal-binding</keyword>
<dbReference type="Gene3D" id="1.20.120.450">
    <property type="entry name" value="dinb family like domain"/>
    <property type="match status" value="1"/>
</dbReference>
<evidence type="ECO:0000313" key="5">
    <source>
        <dbReference type="Proteomes" id="UP000598467"/>
    </source>
</evidence>
<protein>
    <submittedName>
        <fullName evidence="4">Damage-inducible protein DinB</fullName>
    </submittedName>
</protein>
<feature type="binding site" evidence="3">
    <location>
        <position position="50"/>
    </location>
    <ligand>
        <name>a divalent metal cation</name>
        <dbReference type="ChEBI" id="CHEBI:60240"/>
    </ligand>
</feature>
<dbReference type="PANTHER" id="PTHR37302">
    <property type="entry name" value="SLR1116 PROTEIN"/>
    <property type="match status" value="1"/>
</dbReference>
<accession>A0A926P150</accession>
<dbReference type="InterPro" id="IPR007837">
    <property type="entry name" value="DinB"/>
</dbReference>
<reference evidence="4" key="1">
    <citation type="submission" date="2020-05" db="EMBL/GenBank/DDBJ databases">
        <title>Identification of trans-AT polyketide cluster in two marine bacteria, producers of a novel glutaramide-containing polyketide sesbanimide D and analogs.</title>
        <authorList>
            <person name="Kacar D."/>
            <person name="Rodriguez P."/>
            <person name="Canedo L."/>
            <person name="Gonzalez E."/>
            <person name="Galan B."/>
            <person name="De La Calle F."/>
            <person name="Garcia J.L."/>
        </authorList>
    </citation>
    <scope>NUCLEOTIDE SEQUENCE</scope>
    <source>
        <strain evidence="4">PHM038</strain>
    </source>
</reference>
<organism evidence="4 5">
    <name type="scientific">Roseibium aggregatum</name>
    <dbReference type="NCBI Taxonomy" id="187304"/>
    <lineage>
        <taxon>Bacteria</taxon>
        <taxon>Pseudomonadati</taxon>
        <taxon>Pseudomonadota</taxon>
        <taxon>Alphaproteobacteria</taxon>
        <taxon>Hyphomicrobiales</taxon>
        <taxon>Stappiaceae</taxon>
        <taxon>Roseibium</taxon>
    </lineage>
</organism>